<evidence type="ECO:0000256" key="3">
    <source>
        <dbReference type="ARBA" id="ARBA00022692"/>
    </source>
</evidence>
<gene>
    <name evidence="10" type="ORF">ACFOEB_10875</name>
</gene>
<keyword evidence="5 8" id="KW-1133">Transmembrane helix</keyword>
<keyword evidence="3 8" id="KW-0812">Transmembrane</keyword>
<sequence>MNKDEIDLLDKILSKTNDWIKFAEAKNGAIIAVVCSFMFGANRILLNLDDVPGYLILYLYVFFVFSFLSLVIALSSFIPRLRKPFWLKTEEKSDNDNPFYFFDACKYDAYSYLKLLGITLSNNKVAEKMADQIIVNSRITSLKFSLFTSSAWLFLFALLTPLGAIFIWLLRE</sequence>
<dbReference type="EMBL" id="JBHRTL010000006">
    <property type="protein sequence ID" value="MFC3155704.1"/>
    <property type="molecule type" value="Genomic_DNA"/>
</dbReference>
<feature type="transmembrane region" description="Helical" evidence="8">
    <location>
        <begin position="28"/>
        <end position="45"/>
    </location>
</feature>
<evidence type="ECO:0000313" key="11">
    <source>
        <dbReference type="Proteomes" id="UP001595548"/>
    </source>
</evidence>
<evidence type="ECO:0000256" key="6">
    <source>
        <dbReference type="ARBA" id="ARBA00023118"/>
    </source>
</evidence>
<evidence type="ECO:0000313" key="10">
    <source>
        <dbReference type="EMBL" id="MFC3155704.1"/>
    </source>
</evidence>
<reference evidence="11" key="1">
    <citation type="journal article" date="2019" name="Int. J. Syst. Evol. Microbiol.">
        <title>The Global Catalogue of Microorganisms (GCM) 10K type strain sequencing project: providing services to taxonomists for standard genome sequencing and annotation.</title>
        <authorList>
            <consortium name="The Broad Institute Genomics Platform"/>
            <consortium name="The Broad Institute Genome Sequencing Center for Infectious Disease"/>
            <person name="Wu L."/>
            <person name="Ma J."/>
        </authorList>
    </citation>
    <scope>NUCLEOTIDE SEQUENCE [LARGE SCALE GENOMIC DNA]</scope>
    <source>
        <strain evidence="11">KCTC 52141</strain>
    </source>
</reference>
<keyword evidence="2" id="KW-1003">Cell membrane</keyword>
<evidence type="ECO:0000259" key="9">
    <source>
        <dbReference type="Pfam" id="PF18967"/>
    </source>
</evidence>
<keyword evidence="11" id="KW-1185">Reference proteome</keyword>
<evidence type="ECO:0000256" key="8">
    <source>
        <dbReference type="SAM" id="Phobius"/>
    </source>
</evidence>
<keyword evidence="7 8" id="KW-0472">Membrane</keyword>
<protein>
    <submittedName>
        <fullName evidence="10">Pycsar system effector family protein</fullName>
    </submittedName>
</protein>
<feature type="transmembrane region" description="Helical" evidence="8">
    <location>
        <begin position="151"/>
        <end position="170"/>
    </location>
</feature>
<dbReference type="InterPro" id="IPR043760">
    <property type="entry name" value="PycTM_dom"/>
</dbReference>
<comment type="caution">
    <text evidence="10">The sequence shown here is derived from an EMBL/GenBank/DDBJ whole genome shotgun (WGS) entry which is preliminary data.</text>
</comment>
<dbReference type="RefSeq" id="WP_382416549.1">
    <property type="nucleotide sequence ID" value="NZ_AP031500.1"/>
</dbReference>
<evidence type="ECO:0000256" key="7">
    <source>
        <dbReference type="ARBA" id="ARBA00023136"/>
    </source>
</evidence>
<comment type="subcellular location">
    <subcellularLocation>
        <location evidence="1">Cell membrane</location>
    </subcellularLocation>
</comment>
<keyword evidence="4" id="KW-0547">Nucleotide-binding</keyword>
<name>A0ABV7HPD4_9GAMM</name>
<evidence type="ECO:0000256" key="5">
    <source>
        <dbReference type="ARBA" id="ARBA00022989"/>
    </source>
</evidence>
<evidence type="ECO:0000256" key="2">
    <source>
        <dbReference type="ARBA" id="ARBA00022475"/>
    </source>
</evidence>
<proteinExistence type="predicted"/>
<feature type="domain" description="Pycsar effector protein" evidence="9">
    <location>
        <begin position="9"/>
        <end position="169"/>
    </location>
</feature>
<dbReference type="Proteomes" id="UP001595548">
    <property type="component" value="Unassembled WGS sequence"/>
</dbReference>
<feature type="transmembrane region" description="Helical" evidence="8">
    <location>
        <begin position="57"/>
        <end position="78"/>
    </location>
</feature>
<organism evidence="10 11">
    <name type="scientific">Gilvimarinus japonicus</name>
    <dbReference type="NCBI Taxonomy" id="1796469"/>
    <lineage>
        <taxon>Bacteria</taxon>
        <taxon>Pseudomonadati</taxon>
        <taxon>Pseudomonadota</taxon>
        <taxon>Gammaproteobacteria</taxon>
        <taxon>Cellvibrionales</taxon>
        <taxon>Cellvibrionaceae</taxon>
        <taxon>Gilvimarinus</taxon>
    </lineage>
</organism>
<keyword evidence="6" id="KW-0051">Antiviral defense</keyword>
<dbReference type="Pfam" id="PF18967">
    <property type="entry name" value="PycTM"/>
    <property type="match status" value="1"/>
</dbReference>
<evidence type="ECO:0000256" key="1">
    <source>
        <dbReference type="ARBA" id="ARBA00004236"/>
    </source>
</evidence>
<evidence type="ECO:0000256" key="4">
    <source>
        <dbReference type="ARBA" id="ARBA00022741"/>
    </source>
</evidence>
<accession>A0ABV7HPD4</accession>